<reference evidence="6 7" key="1">
    <citation type="submission" date="2020-07" db="EMBL/GenBank/DDBJ databases">
        <title>Bradyrhizobium diversity isolated from nodules of indigenous legumes of Western Australia.</title>
        <authorList>
            <person name="Klepa M.S."/>
        </authorList>
    </citation>
    <scope>NUCLEOTIDE SEQUENCE [LARGE SCALE GENOMIC DNA]</scope>
    <source>
        <strain evidence="6 7">CNPSo 4019</strain>
    </source>
</reference>
<dbReference type="Pfam" id="PF13510">
    <property type="entry name" value="Fer2_4"/>
    <property type="match status" value="1"/>
</dbReference>
<keyword evidence="2" id="KW-0560">Oxidoreductase</keyword>
<dbReference type="Proteomes" id="UP001194539">
    <property type="component" value="Unassembled WGS sequence"/>
</dbReference>
<dbReference type="InterPro" id="IPR027266">
    <property type="entry name" value="TrmE/GcvT-like"/>
</dbReference>
<evidence type="ECO:0000256" key="2">
    <source>
        <dbReference type="ARBA" id="ARBA00023002"/>
    </source>
</evidence>
<dbReference type="Pfam" id="PF12831">
    <property type="entry name" value="FAD_oxidored"/>
    <property type="match status" value="1"/>
</dbReference>
<dbReference type="SUPFAM" id="SSF101790">
    <property type="entry name" value="Aminomethyltransferase beta-barrel domain"/>
    <property type="match status" value="1"/>
</dbReference>
<evidence type="ECO:0000259" key="3">
    <source>
        <dbReference type="Pfam" id="PF01571"/>
    </source>
</evidence>
<protein>
    <submittedName>
        <fullName evidence="6">Sarcosine oxidase subunit alpha family protein</fullName>
    </submittedName>
</protein>
<dbReference type="InterPro" id="IPR041854">
    <property type="entry name" value="BFD-like_2Fe2S-bd_dom_sf"/>
</dbReference>
<organism evidence="6 7">
    <name type="scientific">Bradyrhizobium diversitatis</name>
    <dbReference type="NCBI Taxonomy" id="2755406"/>
    <lineage>
        <taxon>Bacteria</taxon>
        <taxon>Pseudomonadati</taxon>
        <taxon>Pseudomonadota</taxon>
        <taxon>Alphaproteobacteria</taxon>
        <taxon>Hyphomicrobiales</taxon>
        <taxon>Nitrobacteraceae</taxon>
        <taxon>Bradyrhizobium</taxon>
    </lineage>
</organism>
<dbReference type="RefSeq" id="WP_197965239.1">
    <property type="nucleotide sequence ID" value="NZ_JACEGD010000004.1"/>
</dbReference>
<dbReference type="InterPro" id="IPR013977">
    <property type="entry name" value="GcvT_C"/>
</dbReference>
<dbReference type="EMBL" id="JACEGD010000004">
    <property type="protein sequence ID" value="MBH5385659.1"/>
    <property type="molecule type" value="Genomic_DNA"/>
</dbReference>
<dbReference type="PRINTS" id="PR00469">
    <property type="entry name" value="PNDRDTASEII"/>
</dbReference>
<feature type="domain" description="Aminomethyltransferase C-terminal" evidence="4">
    <location>
        <begin position="902"/>
        <end position="986"/>
    </location>
</feature>
<evidence type="ECO:0000259" key="5">
    <source>
        <dbReference type="Pfam" id="PF17806"/>
    </source>
</evidence>
<evidence type="ECO:0000313" key="7">
    <source>
        <dbReference type="Proteomes" id="UP001194539"/>
    </source>
</evidence>
<sequence>MSDISAPQPNRIDGGLIDRSRALRFHFDGKQYQGFQGDTLASALLASGVRIVGRSFKYHRPRGIMTAGAEEPNALVELRTGARREPNTRATTIELFDGLEALSQNRWPTLRYDLGAVNSLLSSLFVAGFYYKTFMWPASFWERVYEPLIRRAAGLGRASLQPDPDQYEKAYAFCDVLVIGGGPGGLAAALAAGRAGARVIIADDDFIPGGRLNNDVHTIDGLSGVEWAKYTAKELDALPNVTMMTRTTIFGAYDGSTFGALERVSDHLPVPPAHQPRQRLWKIVAQRSILAAGAIERPIVFGGNDRPGIMLASAVRTYLNRYGVAPGKAATLFTSCDDGWRTALDLARAGVKVEAIIDARSEISPSLVASGQTIGARLLKGAHVIDTRGAHGLSQIRVRTNKGDDIAIESDLLAVSGGWNPNLALSTHLGGRPRWSEERSAFLPGDLPRNLVVIGAASGALTLAEALKQGTAAGATSADAAGFKSGARPEFVVDDESISGEPLWQAAASRSKAFVDYQNDVTQADIALAAREGFTSVEHLKRYTTLGMATDQGKMAAVIGHAMMAALTDRPMPQVGTTIARPPATPVAIGAFAGRHRGQDFRPVRLAPSHRWAEQLGATFVDAGPWRRAQWFARPGEADWLSTVIREVKTVRSAVGVCDVSTLGKIDVQGADAGIFLDRIYINTFSTLPVGKVRYGLMLREDGIAMDDGTCARFAPDHYVMSTTTANAAKVMQHLDHARQVLWPELDVQAISVTEQWAQFSIAGPRARDLLDRLLGGAIDISDAAFPYLACADFCWRGRPARLFRVSFSGELGYELAVPARFGDETIRAIMEAGAGYGLTPYGTEALGVMRIEKGHVAGNELNGTTTAHDLGLGRMMGKKDFIGKVLARRPGLVDPDRPAVIGLKPIDRRQRLRNGAHLFSPGAAVKLENDQGYVTSSAFSPMLGHWIALALLARGRERVGQILRVVDPLRGADFEAEICSPVFYDPEGARLRG</sequence>
<dbReference type="Pfam" id="PF17806">
    <property type="entry name" value="SO_alpha_A3"/>
    <property type="match status" value="1"/>
</dbReference>
<feature type="domain" description="GCVT N-terminal" evidence="3">
    <location>
        <begin position="610"/>
        <end position="879"/>
    </location>
</feature>
<evidence type="ECO:0000259" key="4">
    <source>
        <dbReference type="Pfam" id="PF08669"/>
    </source>
</evidence>
<dbReference type="Gene3D" id="3.10.20.440">
    <property type="entry name" value="2Fe-2S iron-sulphur cluster binding domain, sarcosine oxidase, alpha subunit, N-terminal domain"/>
    <property type="match status" value="1"/>
</dbReference>
<dbReference type="Gene3D" id="3.30.1360.120">
    <property type="entry name" value="Probable tRNA modification gtpase trme, domain 1"/>
    <property type="match status" value="1"/>
</dbReference>
<dbReference type="InterPro" id="IPR042204">
    <property type="entry name" value="2Fe-2S-bd_N"/>
</dbReference>
<dbReference type="PANTHER" id="PTHR43757">
    <property type="entry name" value="AMINOMETHYLTRANSFERASE"/>
    <property type="match status" value="1"/>
</dbReference>
<dbReference type="InterPro" id="IPR028896">
    <property type="entry name" value="GcvT/YgfZ/DmdA"/>
</dbReference>
<dbReference type="PRINTS" id="PR00368">
    <property type="entry name" value="FADPNR"/>
</dbReference>
<dbReference type="SUPFAM" id="SSF103025">
    <property type="entry name" value="Folate-binding domain"/>
    <property type="match status" value="1"/>
</dbReference>
<dbReference type="InterPro" id="IPR006277">
    <property type="entry name" value="Sarcosine_oxidase_asu"/>
</dbReference>
<feature type="domain" description="SoxA A3" evidence="5">
    <location>
        <begin position="511"/>
        <end position="594"/>
    </location>
</feature>
<keyword evidence="7" id="KW-1185">Reference proteome</keyword>
<dbReference type="Pfam" id="PF08669">
    <property type="entry name" value="GCV_T_C"/>
    <property type="match status" value="1"/>
</dbReference>
<dbReference type="Gene3D" id="3.50.50.60">
    <property type="entry name" value="FAD/NAD(P)-binding domain"/>
    <property type="match status" value="1"/>
</dbReference>
<comment type="caution">
    <text evidence="6">The sequence shown here is derived from an EMBL/GenBank/DDBJ whole genome shotgun (WGS) entry which is preliminary data.</text>
</comment>
<evidence type="ECO:0000313" key="6">
    <source>
        <dbReference type="EMBL" id="MBH5385659.1"/>
    </source>
</evidence>
<dbReference type="Gene3D" id="1.10.10.1100">
    <property type="entry name" value="BFD-like [2Fe-2S]-binding domain"/>
    <property type="match status" value="1"/>
</dbReference>
<dbReference type="PIRSF" id="PIRSF037980">
    <property type="entry name" value="SoxA"/>
    <property type="match status" value="1"/>
</dbReference>
<accession>A0ABS0NXE4</accession>
<dbReference type="SUPFAM" id="SSF51905">
    <property type="entry name" value="FAD/NAD(P)-binding domain"/>
    <property type="match status" value="1"/>
</dbReference>
<dbReference type="InterPro" id="IPR041117">
    <property type="entry name" value="SoxA_A3"/>
</dbReference>
<proteinExistence type="inferred from homology"/>
<dbReference type="NCBIfam" id="TIGR01372">
    <property type="entry name" value="soxA"/>
    <property type="match status" value="1"/>
</dbReference>
<dbReference type="InterPro" id="IPR036188">
    <property type="entry name" value="FAD/NAD-bd_sf"/>
</dbReference>
<gene>
    <name evidence="6" type="ORF">H1B27_05105</name>
</gene>
<dbReference type="PANTHER" id="PTHR43757:SF2">
    <property type="entry name" value="AMINOMETHYLTRANSFERASE, MITOCHONDRIAL"/>
    <property type="match status" value="1"/>
</dbReference>
<dbReference type="InterPro" id="IPR029043">
    <property type="entry name" value="GcvT/YgfZ_C"/>
</dbReference>
<comment type="similarity">
    <text evidence="1">Belongs to the GcvT family.</text>
</comment>
<evidence type="ECO:0000256" key="1">
    <source>
        <dbReference type="ARBA" id="ARBA00008609"/>
    </source>
</evidence>
<dbReference type="Pfam" id="PF01571">
    <property type="entry name" value="GCV_T"/>
    <property type="match status" value="1"/>
</dbReference>
<dbReference type="InterPro" id="IPR006222">
    <property type="entry name" value="GCVT_N"/>
</dbReference>
<name>A0ABS0NXE4_9BRAD</name>